<dbReference type="Gene3D" id="3.30.565.10">
    <property type="entry name" value="Histidine kinase-like ATPase, C-terminal domain"/>
    <property type="match status" value="1"/>
</dbReference>
<dbReference type="GO" id="GO:0005524">
    <property type="term" value="F:ATP binding"/>
    <property type="evidence" value="ECO:0007669"/>
    <property type="project" value="UniProtKB-UniRule"/>
</dbReference>
<name>A0A4S2MQH0_9PEZI</name>
<dbReference type="SUPFAM" id="SSF55874">
    <property type="entry name" value="ATPase domain of HSP90 chaperone/DNA topoisomerase II/histidine kinase"/>
    <property type="match status" value="1"/>
</dbReference>
<evidence type="ECO:0000256" key="1">
    <source>
        <dbReference type="ARBA" id="ARBA00006155"/>
    </source>
</evidence>
<dbReference type="PANTHER" id="PTHR11947">
    <property type="entry name" value="PYRUVATE DEHYDROGENASE KINASE"/>
    <property type="match status" value="1"/>
</dbReference>
<dbReference type="FunCoup" id="A0A4S2MQH0">
    <property type="interactions" value="165"/>
</dbReference>
<evidence type="ECO:0000313" key="10">
    <source>
        <dbReference type="Proteomes" id="UP000298138"/>
    </source>
</evidence>
<dbReference type="Proteomes" id="UP000298138">
    <property type="component" value="Unassembled WGS sequence"/>
</dbReference>
<evidence type="ECO:0000256" key="7">
    <source>
        <dbReference type="RuleBase" id="RU366032"/>
    </source>
</evidence>
<proteinExistence type="inferred from homology"/>
<evidence type="ECO:0000259" key="8">
    <source>
        <dbReference type="Pfam" id="PF10436"/>
    </source>
</evidence>
<gene>
    <name evidence="9" type="ORF">EX30DRAFT_108836</name>
</gene>
<dbReference type="AlphaFoldDB" id="A0A4S2MQH0"/>
<dbReference type="GO" id="GO:0004740">
    <property type="term" value="F:pyruvate dehydrogenase (acetyl-transferring) kinase activity"/>
    <property type="evidence" value="ECO:0007669"/>
    <property type="project" value="TreeGrafter"/>
</dbReference>
<keyword evidence="5 7" id="KW-0067">ATP-binding</keyword>
<dbReference type="EMBL" id="ML220131">
    <property type="protein sequence ID" value="TGZ79486.1"/>
    <property type="molecule type" value="Genomic_DNA"/>
</dbReference>
<protein>
    <recommendedName>
        <fullName evidence="7">Protein-serine/threonine kinase</fullName>
        <ecNumber evidence="7">2.7.11.-</ecNumber>
    </recommendedName>
</protein>
<dbReference type="GO" id="GO:0010906">
    <property type="term" value="P:regulation of glucose metabolic process"/>
    <property type="evidence" value="ECO:0007669"/>
    <property type="project" value="TreeGrafter"/>
</dbReference>
<sequence length="469" mass="53486">MPPKLPHHPNLRLAVMSLARVRRCITIPSPQPSFNRVIRRALTISSSCPPKHRPSRALDEYVAKPARPISLRQLIFFGSRNLDEKRILDSANYVRTELPTRIAHRIRDMEKLPYVVITNPHLSYVYDMYYEAFDTLRKIPNVKTMEDNIMFCEIVREALKEHSTVIPRLAMGVLESRGHLPAETLDRFMNTLLRSRISRRVIAEQHLSLTDTFLNPTHFSSRHRDPNDFVGEVFLRVSASSVIKRVGAYIQSVILQLHPTIPAVPEIKLEGHLDTTFPYILSHLEYIIGELLRNSIEATVIHHHKSTLASENASITTTPEHMPPVTVLICNAPRHIIFRFSDVGGGIPESEKSDLWSFAKSHRNRERLDSFKRIPKMYATLQELGTEEKESGVLAPKAKEEVRKEASLHGLTYRPPELKLGMGLPMSRVYAEYWGGSLSQTTMEGYGTDVFLQVEKLGNRLEQLNIDAL</sequence>
<evidence type="ECO:0000256" key="6">
    <source>
        <dbReference type="ARBA" id="ARBA00023128"/>
    </source>
</evidence>
<dbReference type="InParanoid" id="A0A4S2MQH0"/>
<dbReference type="GO" id="GO:0005759">
    <property type="term" value="C:mitochondrial matrix"/>
    <property type="evidence" value="ECO:0007669"/>
    <property type="project" value="UniProtKB-SubCell"/>
</dbReference>
<dbReference type="InterPro" id="IPR039028">
    <property type="entry name" value="BCKD/PDK"/>
</dbReference>
<keyword evidence="4 7" id="KW-0418">Kinase</keyword>
<accession>A0A4S2MQH0</accession>
<keyword evidence="2 7" id="KW-0808">Transferase</keyword>
<evidence type="ECO:0000256" key="4">
    <source>
        <dbReference type="ARBA" id="ARBA00022777"/>
    </source>
</evidence>
<dbReference type="OrthoDB" id="407390at2759"/>
<dbReference type="InterPro" id="IPR018955">
    <property type="entry name" value="BCDHK/PDK_N"/>
</dbReference>
<comment type="subcellular location">
    <subcellularLocation>
        <location evidence="7">Mitochondrion matrix</location>
    </subcellularLocation>
</comment>
<evidence type="ECO:0000256" key="2">
    <source>
        <dbReference type="ARBA" id="ARBA00022679"/>
    </source>
</evidence>
<dbReference type="Gene3D" id="1.20.140.20">
    <property type="entry name" value="Alpha-ketoacid/pyruvate dehydrogenase kinase, N-terminal domain"/>
    <property type="match status" value="1"/>
</dbReference>
<evidence type="ECO:0000256" key="3">
    <source>
        <dbReference type="ARBA" id="ARBA00022741"/>
    </source>
</evidence>
<keyword evidence="6 7" id="KW-0496">Mitochondrion</keyword>
<dbReference type="SUPFAM" id="SSF69012">
    <property type="entry name" value="alpha-ketoacid dehydrogenase kinase, N-terminal domain"/>
    <property type="match status" value="1"/>
</dbReference>
<comment type="similarity">
    <text evidence="1 7">Belongs to the PDK/BCKDK protein kinase family.</text>
</comment>
<keyword evidence="10" id="KW-1185">Reference proteome</keyword>
<evidence type="ECO:0000256" key="5">
    <source>
        <dbReference type="ARBA" id="ARBA00022840"/>
    </source>
</evidence>
<dbReference type="PANTHER" id="PTHR11947:SF25">
    <property type="entry name" value="[PYRUVATE DEHYDROGENASE (ACETYL-TRANSFERRING)] KINASE 2, MITOCHONDRIAL"/>
    <property type="match status" value="1"/>
</dbReference>
<dbReference type="STRING" id="341454.A0A4S2MQH0"/>
<dbReference type="InterPro" id="IPR036784">
    <property type="entry name" value="AK/P_DHK_N_sf"/>
</dbReference>
<dbReference type="Pfam" id="PF10436">
    <property type="entry name" value="BCDHK_Adom3"/>
    <property type="match status" value="1"/>
</dbReference>
<dbReference type="EC" id="2.7.11.-" evidence="7"/>
<organism evidence="9 10">
    <name type="scientific">Ascodesmis nigricans</name>
    <dbReference type="NCBI Taxonomy" id="341454"/>
    <lineage>
        <taxon>Eukaryota</taxon>
        <taxon>Fungi</taxon>
        <taxon>Dikarya</taxon>
        <taxon>Ascomycota</taxon>
        <taxon>Pezizomycotina</taxon>
        <taxon>Pezizomycetes</taxon>
        <taxon>Pezizales</taxon>
        <taxon>Ascodesmidaceae</taxon>
        <taxon>Ascodesmis</taxon>
    </lineage>
</organism>
<evidence type="ECO:0000313" key="9">
    <source>
        <dbReference type="EMBL" id="TGZ79486.1"/>
    </source>
</evidence>
<reference evidence="9 10" key="1">
    <citation type="submission" date="2019-04" db="EMBL/GenBank/DDBJ databases">
        <title>Comparative genomics and transcriptomics to analyze fruiting body development in filamentous ascomycetes.</title>
        <authorList>
            <consortium name="DOE Joint Genome Institute"/>
            <person name="Lutkenhaus R."/>
            <person name="Traeger S."/>
            <person name="Breuer J."/>
            <person name="Kuo A."/>
            <person name="Lipzen A."/>
            <person name="Pangilinan J."/>
            <person name="Dilworth D."/>
            <person name="Sandor L."/>
            <person name="Poggeler S."/>
            <person name="Barry K."/>
            <person name="Grigoriev I.V."/>
            <person name="Nowrousian M."/>
        </authorList>
    </citation>
    <scope>NUCLEOTIDE SEQUENCE [LARGE SCALE GENOMIC DNA]</scope>
    <source>
        <strain evidence="9 10">CBS 389.68</strain>
    </source>
</reference>
<keyword evidence="3 7" id="KW-0547">Nucleotide-binding</keyword>
<feature type="domain" description="Branched-chain alpha-ketoacid dehydrogenase kinase/Pyruvate dehydrogenase kinase N-terminal" evidence="8">
    <location>
        <begin position="68"/>
        <end position="233"/>
    </location>
</feature>
<dbReference type="InterPro" id="IPR036890">
    <property type="entry name" value="HATPase_C_sf"/>
</dbReference>